<feature type="transmembrane region" description="Helical" evidence="7">
    <location>
        <begin position="191"/>
        <end position="210"/>
    </location>
</feature>
<proteinExistence type="inferred from homology"/>
<dbReference type="InterPro" id="IPR050539">
    <property type="entry name" value="ThrE_Dicarb/AminoAcid_Exp"/>
</dbReference>
<evidence type="ECO:0000256" key="5">
    <source>
        <dbReference type="ARBA" id="ARBA00023136"/>
    </source>
</evidence>
<feature type="transmembrane region" description="Helical" evidence="7">
    <location>
        <begin position="163"/>
        <end position="184"/>
    </location>
</feature>
<feature type="transmembrane region" description="Helical" evidence="7">
    <location>
        <begin position="114"/>
        <end position="135"/>
    </location>
</feature>
<keyword evidence="3 7" id="KW-0812">Transmembrane</keyword>
<keyword evidence="10" id="KW-1185">Reference proteome</keyword>
<dbReference type="Pfam" id="PF06738">
    <property type="entry name" value="ThrE"/>
    <property type="match status" value="1"/>
</dbReference>
<keyword evidence="5 7" id="KW-0472">Membrane</keyword>
<feature type="transmembrane region" description="Helical" evidence="7">
    <location>
        <begin position="230"/>
        <end position="249"/>
    </location>
</feature>
<reference evidence="9 10" key="1">
    <citation type="journal article" date="2010" name="Stand. Genomic Sci.">
        <title>Complete genome sequence of Acetohalobium arabaticum type strain (Z-7288).</title>
        <authorList>
            <person name="Sikorski J."/>
            <person name="Lapidus A."/>
            <person name="Chertkov O."/>
            <person name="Lucas S."/>
            <person name="Copeland A."/>
            <person name="Glavina Del Rio T."/>
            <person name="Nolan M."/>
            <person name="Tice H."/>
            <person name="Cheng J.F."/>
            <person name="Han C."/>
            <person name="Brambilla E."/>
            <person name="Pitluck S."/>
            <person name="Liolios K."/>
            <person name="Ivanova N."/>
            <person name="Mavromatis K."/>
            <person name="Mikhailova N."/>
            <person name="Pati A."/>
            <person name="Bruce D."/>
            <person name="Detter C."/>
            <person name="Tapia R."/>
            <person name="Goodwin L."/>
            <person name="Chen A."/>
            <person name="Palaniappan K."/>
            <person name="Land M."/>
            <person name="Hauser L."/>
            <person name="Chang Y.J."/>
            <person name="Jeffries C.D."/>
            <person name="Rohde M."/>
            <person name="Goker M."/>
            <person name="Spring S."/>
            <person name="Woyke T."/>
            <person name="Bristow J."/>
            <person name="Eisen J.A."/>
            <person name="Markowitz V."/>
            <person name="Hugenholtz P."/>
            <person name="Kyrpides N.C."/>
            <person name="Klenk H.P."/>
        </authorList>
    </citation>
    <scope>NUCLEOTIDE SEQUENCE [LARGE SCALE GENOMIC DNA]</scope>
    <source>
        <strain evidence="10">ATCC 49924 / DSM 5501 / Z-7288</strain>
    </source>
</reference>
<keyword evidence="2" id="KW-1003">Cell membrane</keyword>
<dbReference type="STRING" id="574087.Acear_1362"/>
<dbReference type="OrthoDB" id="9813917at2"/>
<evidence type="ECO:0000313" key="9">
    <source>
        <dbReference type="EMBL" id="ADL12875.1"/>
    </source>
</evidence>
<dbReference type="PANTHER" id="PTHR34390">
    <property type="entry name" value="UPF0442 PROTEIN YJJB-RELATED"/>
    <property type="match status" value="1"/>
</dbReference>
<dbReference type="Proteomes" id="UP000001661">
    <property type="component" value="Chromosome"/>
</dbReference>
<keyword evidence="4 7" id="KW-1133">Transmembrane helix</keyword>
<evidence type="ECO:0000256" key="6">
    <source>
        <dbReference type="ARBA" id="ARBA00034125"/>
    </source>
</evidence>
<organism evidence="9 10">
    <name type="scientific">Acetohalobium arabaticum (strain ATCC 49924 / DSM 5501 / Z-7288)</name>
    <dbReference type="NCBI Taxonomy" id="574087"/>
    <lineage>
        <taxon>Bacteria</taxon>
        <taxon>Bacillati</taxon>
        <taxon>Bacillota</taxon>
        <taxon>Clostridia</taxon>
        <taxon>Halanaerobiales</taxon>
        <taxon>Halobacteroidaceae</taxon>
        <taxon>Acetohalobium</taxon>
    </lineage>
</organism>
<protein>
    <recommendedName>
        <fullName evidence="8">Threonine/serine exporter-like N-terminal domain-containing protein</fullName>
    </recommendedName>
</protein>
<feature type="domain" description="Threonine/serine exporter-like N-terminal" evidence="8">
    <location>
        <begin position="10"/>
        <end position="244"/>
    </location>
</feature>
<comment type="subcellular location">
    <subcellularLocation>
        <location evidence="1">Cell membrane</location>
        <topology evidence="1">Multi-pass membrane protein</topology>
    </subcellularLocation>
</comment>
<evidence type="ECO:0000256" key="2">
    <source>
        <dbReference type="ARBA" id="ARBA00022475"/>
    </source>
</evidence>
<accession>D9QQT4</accession>
<dbReference type="KEGG" id="aar:Acear_1362"/>
<dbReference type="GO" id="GO:0005886">
    <property type="term" value="C:plasma membrane"/>
    <property type="evidence" value="ECO:0007669"/>
    <property type="project" value="UniProtKB-SubCell"/>
</dbReference>
<evidence type="ECO:0000256" key="4">
    <source>
        <dbReference type="ARBA" id="ARBA00022989"/>
    </source>
</evidence>
<evidence type="ECO:0000259" key="8">
    <source>
        <dbReference type="Pfam" id="PF06738"/>
    </source>
</evidence>
<dbReference type="AlphaFoldDB" id="D9QQT4"/>
<dbReference type="HOGENOM" id="CLU_070277_0_0_9"/>
<dbReference type="PANTHER" id="PTHR34390:SF2">
    <property type="entry name" value="SUCCINATE TRANSPORTER SUBUNIT YJJP-RELATED"/>
    <property type="match status" value="1"/>
</dbReference>
<dbReference type="GO" id="GO:0022857">
    <property type="term" value="F:transmembrane transporter activity"/>
    <property type="evidence" value="ECO:0007669"/>
    <property type="project" value="InterPro"/>
</dbReference>
<evidence type="ECO:0000313" key="10">
    <source>
        <dbReference type="Proteomes" id="UP000001661"/>
    </source>
</evidence>
<dbReference type="EMBL" id="CP002105">
    <property type="protein sequence ID" value="ADL12875.1"/>
    <property type="molecule type" value="Genomic_DNA"/>
</dbReference>
<gene>
    <name evidence="9" type="ordered locus">Acear_1362</name>
</gene>
<name>D9QQT4_ACEAZ</name>
<evidence type="ECO:0000256" key="1">
    <source>
        <dbReference type="ARBA" id="ARBA00004651"/>
    </source>
</evidence>
<comment type="similarity">
    <text evidence="6">Belongs to the ThrE exporter (TC 2.A.79) family.</text>
</comment>
<dbReference type="GO" id="GO:0015744">
    <property type="term" value="P:succinate transport"/>
    <property type="evidence" value="ECO:0007669"/>
    <property type="project" value="TreeGrafter"/>
</dbReference>
<dbReference type="InterPro" id="IPR010619">
    <property type="entry name" value="ThrE-like_N"/>
</dbReference>
<sequence>MAQQNVLLLVSLVGEILLKNGAETYRVEETVRKIGAVYDFVKTEVFALPTGLFISLEDKDGQSWTRIKRIKHQTTDLQKVSMVNDLSRQITTGQIETNQALMEMKKISNHQDSYSAVISYLSAGVGSLTFSYLVYGLRLELIPAFIGALVLETWMRRNNINNFVAEVVSGLIAATVGIVSNYFYPVLDHNLIILGIIIILVPGVSVTNAARDIIAGDSLSGVVRGMNALLTALAIALGVASILGIKIILI</sequence>
<dbReference type="RefSeq" id="WP_013278321.1">
    <property type="nucleotide sequence ID" value="NC_014378.1"/>
</dbReference>
<dbReference type="eggNOG" id="COG2966">
    <property type="taxonomic scope" value="Bacteria"/>
</dbReference>
<evidence type="ECO:0000256" key="7">
    <source>
        <dbReference type="SAM" id="Phobius"/>
    </source>
</evidence>
<evidence type="ECO:0000256" key="3">
    <source>
        <dbReference type="ARBA" id="ARBA00022692"/>
    </source>
</evidence>